<evidence type="ECO:0000313" key="3">
    <source>
        <dbReference type="Proteomes" id="UP000279962"/>
    </source>
</evidence>
<proteinExistence type="predicted"/>
<evidence type="ECO:0000313" key="2">
    <source>
        <dbReference type="EMBL" id="AYO56171.1"/>
    </source>
</evidence>
<feature type="transmembrane region" description="Helical" evidence="1">
    <location>
        <begin position="6"/>
        <end position="30"/>
    </location>
</feature>
<feature type="transmembrane region" description="Helical" evidence="1">
    <location>
        <begin position="152"/>
        <end position="172"/>
    </location>
</feature>
<dbReference type="EMBL" id="CP033133">
    <property type="protein sequence ID" value="AYO56171.1"/>
    <property type="molecule type" value="Genomic_DNA"/>
</dbReference>
<keyword evidence="1" id="KW-1133">Transmembrane helix</keyword>
<protein>
    <submittedName>
        <fullName evidence="2">Uncharacterized protein</fullName>
    </submittedName>
</protein>
<keyword evidence="1" id="KW-0812">Transmembrane</keyword>
<reference evidence="2 3" key="1">
    <citation type="submission" date="2018-10" db="EMBL/GenBank/DDBJ databases">
        <title>The complete genome of Acinetobacter wuhouensis strain WCHAW010062.</title>
        <authorList>
            <person name="Hu Y."/>
            <person name="Long H."/>
            <person name="Feng Y."/>
            <person name="Zong Z."/>
        </authorList>
    </citation>
    <scope>NUCLEOTIDE SEQUENCE [LARGE SCALE GENOMIC DNA]</scope>
    <source>
        <strain evidence="2 3">WCHAW010062</strain>
    </source>
</reference>
<sequence length="174" mass="20811">MIKIILLTIALYIFIELMCHGFAIFVLRILNKTVVQDHRKALHLQFIQQTFYRLMLILSIVLMNHAYTEMAFFEQSDVVRFTWSAFVIVLILFIFWWINAFIIRQVLQSQQQQSVTATFKQKVSYIMFHPKEFQDSYINATYLEKSKWMNRLLSVLAFILLFMDLQLLFNIAHS</sequence>
<name>A0A3G2T7U2_9GAMM</name>
<dbReference type="Proteomes" id="UP000279962">
    <property type="component" value="Chromosome"/>
</dbReference>
<gene>
    <name evidence="2" type="ORF">CDG68_22190</name>
</gene>
<feature type="transmembrane region" description="Helical" evidence="1">
    <location>
        <begin position="51"/>
        <end position="68"/>
    </location>
</feature>
<keyword evidence="1" id="KW-0472">Membrane</keyword>
<evidence type="ECO:0000256" key="1">
    <source>
        <dbReference type="SAM" id="Phobius"/>
    </source>
</evidence>
<feature type="transmembrane region" description="Helical" evidence="1">
    <location>
        <begin position="80"/>
        <end position="103"/>
    </location>
</feature>
<dbReference type="RefSeq" id="WP_087553603.1">
    <property type="nucleotide sequence ID" value="NZ_CP033133.1"/>
</dbReference>
<dbReference type="AlphaFoldDB" id="A0A3G2T7U2"/>
<accession>A0A3G2T7U2</accession>
<organism evidence="2 3">
    <name type="scientific">Acinetobacter wuhouensis</name>
    <dbReference type="NCBI Taxonomy" id="1879050"/>
    <lineage>
        <taxon>Bacteria</taxon>
        <taxon>Pseudomonadati</taxon>
        <taxon>Pseudomonadota</taxon>
        <taxon>Gammaproteobacteria</taxon>
        <taxon>Moraxellales</taxon>
        <taxon>Moraxellaceae</taxon>
        <taxon>Acinetobacter</taxon>
    </lineage>
</organism>